<gene>
    <name evidence="2" type="ORF">DL89DRAFT_2863</name>
</gene>
<organism evidence="2 3">
    <name type="scientific">Linderina pennispora</name>
    <dbReference type="NCBI Taxonomy" id="61395"/>
    <lineage>
        <taxon>Eukaryota</taxon>
        <taxon>Fungi</taxon>
        <taxon>Fungi incertae sedis</taxon>
        <taxon>Zoopagomycota</taxon>
        <taxon>Kickxellomycotina</taxon>
        <taxon>Kickxellomycetes</taxon>
        <taxon>Kickxellales</taxon>
        <taxon>Kickxellaceae</taxon>
        <taxon>Linderina</taxon>
    </lineage>
</organism>
<evidence type="ECO:0000313" key="2">
    <source>
        <dbReference type="EMBL" id="ORX73711.1"/>
    </source>
</evidence>
<comment type="caution">
    <text evidence="2">The sequence shown here is derived from an EMBL/GenBank/DDBJ whole genome shotgun (WGS) entry which is preliminary data.</text>
</comment>
<dbReference type="RefSeq" id="XP_040746922.1">
    <property type="nucleotide sequence ID" value="XM_040889859.1"/>
</dbReference>
<keyword evidence="1" id="KW-0812">Transmembrane</keyword>
<feature type="transmembrane region" description="Helical" evidence="1">
    <location>
        <begin position="48"/>
        <end position="67"/>
    </location>
</feature>
<dbReference type="AlphaFoldDB" id="A0A1Y1WJF5"/>
<keyword evidence="1" id="KW-1133">Transmembrane helix</keyword>
<evidence type="ECO:0000256" key="1">
    <source>
        <dbReference type="SAM" id="Phobius"/>
    </source>
</evidence>
<reference evidence="2 3" key="1">
    <citation type="submission" date="2016-07" db="EMBL/GenBank/DDBJ databases">
        <title>Pervasive Adenine N6-methylation of Active Genes in Fungi.</title>
        <authorList>
            <consortium name="DOE Joint Genome Institute"/>
            <person name="Mondo S.J."/>
            <person name="Dannebaum R.O."/>
            <person name="Kuo R.C."/>
            <person name="Labutti K."/>
            <person name="Haridas S."/>
            <person name="Kuo A."/>
            <person name="Salamov A."/>
            <person name="Ahrendt S.R."/>
            <person name="Lipzen A."/>
            <person name="Sullivan W."/>
            <person name="Andreopoulos W.B."/>
            <person name="Clum A."/>
            <person name="Lindquist E."/>
            <person name="Daum C."/>
            <person name="Ramamoorthy G.K."/>
            <person name="Gryganskyi A."/>
            <person name="Culley D."/>
            <person name="Magnuson J.K."/>
            <person name="James T.Y."/>
            <person name="O'Malley M.A."/>
            <person name="Stajich J.E."/>
            <person name="Spatafora J.W."/>
            <person name="Visel A."/>
            <person name="Grigoriev I.V."/>
        </authorList>
    </citation>
    <scope>NUCLEOTIDE SEQUENCE [LARGE SCALE GENOMIC DNA]</scope>
    <source>
        <strain evidence="2 3">ATCC 12442</strain>
    </source>
</reference>
<keyword evidence="1" id="KW-0472">Membrane</keyword>
<dbReference type="OrthoDB" id="5512214at2759"/>
<proteinExistence type="predicted"/>
<dbReference type="EMBL" id="MCFD01000001">
    <property type="protein sequence ID" value="ORX73711.1"/>
    <property type="molecule type" value="Genomic_DNA"/>
</dbReference>
<name>A0A1Y1WJF5_9FUNG</name>
<evidence type="ECO:0000313" key="3">
    <source>
        <dbReference type="Proteomes" id="UP000193922"/>
    </source>
</evidence>
<dbReference type="GeneID" id="63806507"/>
<feature type="transmembrane region" description="Helical" evidence="1">
    <location>
        <begin position="24"/>
        <end position="42"/>
    </location>
</feature>
<keyword evidence="3" id="KW-1185">Reference proteome</keyword>
<protein>
    <submittedName>
        <fullName evidence="2">Uncharacterized protein</fullName>
    </submittedName>
</protein>
<sequence>MDIGSRDKILTDDEISWESRKLGALYGFSALFVASVFGSRALSLGSKANAFSSAATGAVTGYMWSGFTRQAYEKRRRQLIEESQKEQQPGASDSVSK</sequence>
<dbReference type="Proteomes" id="UP000193922">
    <property type="component" value="Unassembled WGS sequence"/>
</dbReference>
<accession>A0A1Y1WJF5</accession>